<evidence type="ECO:0000313" key="2">
    <source>
        <dbReference type="EMBL" id="KAK1435842.1"/>
    </source>
</evidence>
<dbReference type="GO" id="GO:0005634">
    <property type="term" value="C:nucleus"/>
    <property type="evidence" value="ECO:0007669"/>
    <property type="project" value="TreeGrafter"/>
</dbReference>
<organism evidence="2 3">
    <name type="scientific">Tagetes erecta</name>
    <name type="common">African marigold</name>
    <dbReference type="NCBI Taxonomy" id="13708"/>
    <lineage>
        <taxon>Eukaryota</taxon>
        <taxon>Viridiplantae</taxon>
        <taxon>Streptophyta</taxon>
        <taxon>Embryophyta</taxon>
        <taxon>Tracheophyta</taxon>
        <taxon>Spermatophyta</taxon>
        <taxon>Magnoliopsida</taxon>
        <taxon>eudicotyledons</taxon>
        <taxon>Gunneridae</taxon>
        <taxon>Pentapetalae</taxon>
        <taxon>asterids</taxon>
        <taxon>campanulids</taxon>
        <taxon>Asterales</taxon>
        <taxon>Asteraceae</taxon>
        <taxon>Asteroideae</taxon>
        <taxon>Heliantheae alliance</taxon>
        <taxon>Tageteae</taxon>
        <taxon>Tagetes</taxon>
    </lineage>
</organism>
<name>A0AAD8P8A5_TARER</name>
<protein>
    <submittedName>
        <fullName evidence="2">Uncharacterized protein</fullName>
    </submittedName>
</protein>
<evidence type="ECO:0000256" key="1">
    <source>
        <dbReference type="SAM" id="MobiDB-lite"/>
    </source>
</evidence>
<dbReference type="PANTHER" id="PTHR34105">
    <property type="entry name" value="PROLINE-, GLUTAMIC ACID- AND LEUCINE-RICH PROTEIN 1"/>
    <property type="match status" value="1"/>
</dbReference>
<accession>A0AAD8P8A5</accession>
<keyword evidence="3" id="KW-1185">Reference proteome</keyword>
<dbReference type="Proteomes" id="UP001229421">
    <property type="component" value="Unassembled WGS sequence"/>
</dbReference>
<dbReference type="PANTHER" id="PTHR34105:SF1">
    <property type="entry name" value="PROLINE-, GLUTAMIC ACID- AND LEUCINE-RICH PROTEIN 1"/>
    <property type="match status" value="1"/>
</dbReference>
<feature type="compositionally biased region" description="Basic and acidic residues" evidence="1">
    <location>
        <begin position="71"/>
        <end position="80"/>
    </location>
</feature>
<reference evidence="2" key="1">
    <citation type="journal article" date="2023" name="bioRxiv">
        <title>Improved chromosome-level genome assembly for marigold (Tagetes erecta).</title>
        <authorList>
            <person name="Jiang F."/>
            <person name="Yuan L."/>
            <person name="Wang S."/>
            <person name="Wang H."/>
            <person name="Xu D."/>
            <person name="Wang A."/>
            <person name="Fan W."/>
        </authorList>
    </citation>
    <scope>NUCLEOTIDE SEQUENCE</scope>
    <source>
        <strain evidence="2">WSJ</strain>
        <tissue evidence="2">Leaf</tissue>
    </source>
</reference>
<dbReference type="AlphaFoldDB" id="A0AAD8P8A5"/>
<sequence length="170" mass="19335">MPLVSTCQLLPHATHIIRIVTEYLSKCVLPDLRIKLYGLIKLMLLSMGVAGLSLYIAEDVVNNASIDLESPGDRDGDARSLSESMQKKRKHEMTVRQTPLNLPSSINQSTTLQVNASQFTTVEKWAMQAQPKLTNPVKVTVVSFRRRSVKLNLCRRSYRCSFYFDYQAWL</sequence>
<feature type="region of interest" description="Disordered" evidence="1">
    <location>
        <begin position="68"/>
        <end position="96"/>
    </location>
</feature>
<dbReference type="EMBL" id="JAUHHV010000001">
    <property type="protein sequence ID" value="KAK1435842.1"/>
    <property type="molecule type" value="Genomic_DNA"/>
</dbReference>
<proteinExistence type="predicted"/>
<comment type="caution">
    <text evidence="2">The sequence shown here is derived from an EMBL/GenBank/DDBJ whole genome shotgun (WGS) entry which is preliminary data.</text>
</comment>
<gene>
    <name evidence="2" type="ORF">QVD17_01612</name>
</gene>
<evidence type="ECO:0000313" key="3">
    <source>
        <dbReference type="Proteomes" id="UP001229421"/>
    </source>
</evidence>
<dbReference type="GO" id="GO:0006364">
    <property type="term" value="P:rRNA processing"/>
    <property type="evidence" value="ECO:0007669"/>
    <property type="project" value="TreeGrafter"/>
</dbReference>